<keyword evidence="9 13" id="KW-1133">Transmembrane helix</keyword>
<dbReference type="Proteomes" id="UP000015453">
    <property type="component" value="Unassembled WGS sequence"/>
</dbReference>
<dbReference type="Gene3D" id="2.60.120.430">
    <property type="entry name" value="Galactose-binding lectin"/>
    <property type="match status" value="2"/>
</dbReference>
<feature type="binding site" evidence="12">
    <location>
        <position position="511"/>
    </location>
    <ligand>
        <name>ATP</name>
        <dbReference type="ChEBI" id="CHEBI:30616"/>
    </ligand>
</feature>
<reference evidence="15 16" key="1">
    <citation type="journal article" date="2013" name="BMC Genomics">
        <title>The miniature genome of a carnivorous plant Genlisea aurea contains a low number of genes and short non-coding sequences.</title>
        <authorList>
            <person name="Leushkin E.V."/>
            <person name="Sutormin R.A."/>
            <person name="Nabieva E.R."/>
            <person name="Penin A.A."/>
            <person name="Kondrashov A.S."/>
            <person name="Logacheva M.D."/>
        </authorList>
    </citation>
    <scope>NUCLEOTIDE SEQUENCE [LARGE SCALE GENOMIC DNA]</scope>
</reference>
<evidence type="ECO:0000256" key="1">
    <source>
        <dbReference type="ARBA" id="ARBA00004479"/>
    </source>
</evidence>
<keyword evidence="16" id="KW-1185">Reference proteome</keyword>
<dbReference type="Gene3D" id="3.30.200.20">
    <property type="entry name" value="Phosphorylase Kinase, domain 1"/>
    <property type="match status" value="1"/>
</dbReference>
<dbReference type="GO" id="GO:0004674">
    <property type="term" value="F:protein serine/threonine kinase activity"/>
    <property type="evidence" value="ECO:0007669"/>
    <property type="project" value="UniProtKB-KW"/>
</dbReference>
<dbReference type="InterPro" id="IPR045272">
    <property type="entry name" value="ANXUR1/2-like"/>
</dbReference>
<dbReference type="Gene3D" id="1.10.510.10">
    <property type="entry name" value="Transferase(Phosphotransferase) domain 1"/>
    <property type="match status" value="1"/>
</dbReference>
<evidence type="ECO:0000256" key="3">
    <source>
        <dbReference type="ARBA" id="ARBA00022679"/>
    </source>
</evidence>
<dbReference type="PROSITE" id="PS50011">
    <property type="entry name" value="PROTEIN_KINASE_DOM"/>
    <property type="match status" value="1"/>
</dbReference>
<evidence type="ECO:0000256" key="7">
    <source>
        <dbReference type="ARBA" id="ARBA00022777"/>
    </source>
</evidence>
<feature type="non-terminal residue" evidence="15">
    <location>
        <position position="772"/>
    </location>
</feature>
<dbReference type="InterPro" id="IPR024788">
    <property type="entry name" value="Malectin-like_Carb-bd_dom"/>
</dbReference>
<dbReference type="GO" id="GO:0004714">
    <property type="term" value="F:transmembrane receptor protein tyrosine kinase activity"/>
    <property type="evidence" value="ECO:0007669"/>
    <property type="project" value="InterPro"/>
</dbReference>
<organism evidence="15 16">
    <name type="scientific">Genlisea aurea</name>
    <dbReference type="NCBI Taxonomy" id="192259"/>
    <lineage>
        <taxon>Eukaryota</taxon>
        <taxon>Viridiplantae</taxon>
        <taxon>Streptophyta</taxon>
        <taxon>Embryophyta</taxon>
        <taxon>Tracheophyta</taxon>
        <taxon>Spermatophyta</taxon>
        <taxon>Magnoliopsida</taxon>
        <taxon>eudicotyledons</taxon>
        <taxon>Gunneridae</taxon>
        <taxon>Pentapetalae</taxon>
        <taxon>asterids</taxon>
        <taxon>lamiids</taxon>
        <taxon>Lamiales</taxon>
        <taxon>Lentibulariaceae</taxon>
        <taxon>Genlisea</taxon>
    </lineage>
</organism>
<dbReference type="EMBL" id="AUSU01000810">
    <property type="protein sequence ID" value="EPS72507.1"/>
    <property type="molecule type" value="Genomic_DNA"/>
</dbReference>
<keyword evidence="8 12" id="KW-0067">ATP-binding</keyword>
<evidence type="ECO:0000256" key="8">
    <source>
        <dbReference type="ARBA" id="ARBA00022840"/>
    </source>
</evidence>
<dbReference type="InterPro" id="IPR008271">
    <property type="entry name" value="Ser/Thr_kinase_AS"/>
</dbReference>
<evidence type="ECO:0000256" key="5">
    <source>
        <dbReference type="ARBA" id="ARBA00022729"/>
    </source>
</evidence>
<evidence type="ECO:0000256" key="11">
    <source>
        <dbReference type="ARBA" id="ARBA00023180"/>
    </source>
</evidence>
<dbReference type="OrthoDB" id="1903759at2759"/>
<keyword evidence="2" id="KW-0723">Serine/threonine-protein kinase</keyword>
<dbReference type="InterPro" id="IPR011009">
    <property type="entry name" value="Kinase-like_dom_sf"/>
</dbReference>
<dbReference type="SMART" id="SM00220">
    <property type="entry name" value="S_TKc"/>
    <property type="match status" value="1"/>
</dbReference>
<dbReference type="GO" id="GO:0010038">
    <property type="term" value="P:response to metal ion"/>
    <property type="evidence" value="ECO:0007669"/>
    <property type="project" value="UniProtKB-ARBA"/>
</dbReference>
<protein>
    <recommendedName>
        <fullName evidence="14">Protein kinase domain-containing protein</fullName>
    </recommendedName>
</protein>
<feature type="non-terminal residue" evidence="15">
    <location>
        <position position="1"/>
    </location>
</feature>
<dbReference type="FunFam" id="1.10.510.10:FF:000252">
    <property type="entry name" value="Receptor-like protein kinase FERONIA"/>
    <property type="match status" value="1"/>
</dbReference>
<name>S8EIU2_9LAMI</name>
<dbReference type="FunFam" id="3.30.200.20:FF:000039">
    <property type="entry name" value="receptor-like protein kinase FERONIA"/>
    <property type="match status" value="1"/>
</dbReference>
<evidence type="ECO:0000313" key="15">
    <source>
        <dbReference type="EMBL" id="EPS72507.1"/>
    </source>
</evidence>
<keyword evidence="3" id="KW-0808">Transferase</keyword>
<evidence type="ECO:0000256" key="10">
    <source>
        <dbReference type="ARBA" id="ARBA00023136"/>
    </source>
</evidence>
<dbReference type="InterPro" id="IPR017441">
    <property type="entry name" value="Protein_kinase_ATP_BS"/>
</dbReference>
<keyword evidence="7" id="KW-0418">Kinase</keyword>
<keyword evidence="11" id="KW-0325">Glycoprotein</keyword>
<dbReference type="AlphaFoldDB" id="S8EIU2"/>
<dbReference type="Pfam" id="PF07714">
    <property type="entry name" value="PK_Tyr_Ser-Thr"/>
    <property type="match status" value="1"/>
</dbReference>
<proteinExistence type="predicted"/>
<evidence type="ECO:0000256" key="2">
    <source>
        <dbReference type="ARBA" id="ARBA00022527"/>
    </source>
</evidence>
<dbReference type="PROSITE" id="PS00107">
    <property type="entry name" value="PROTEIN_KINASE_ATP"/>
    <property type="match status" value="1"/>
</dbReference>
<evidence type="ECO:0000256" key="6">
    <source>
        <dbReference type="ARBA" id="ARBA00022741"/>
    </source>
</evidence>
<keyword evidence="5" id="KW-0732">Signal</keyword>
<comment type="caution">
    <text evidence="15">The sequence shown here is derived from an EMBL/GenBank/DDBJ whole genome shotgun (WGS) entry which is preliminary data.</text>
</comment>
<dbReference type="InterPro" id="IPR000719">
    <property type="entry name" value="Prot_kinase_dom"/>
</dbReference>
<gene>
    <name evidence="15" type="ORF">M569_02249</name>
</gene>
<dbReference type="Pfam" id="PF12819">
    <property type="entry name" value="Malectin_like"/>
    <property type="match status" value="1"/>
</dbReference>
<dbReference type="SUPFAM" id="SSF56112">
    <property type="entry name" value="Protein kinase-like (PK-like)"/>
    <property type="match status" value="1"/>
</dbReference>
<dbReference type="PANTHER" id="PTHR34590:SF5">
    <property type="entry name" value="OS04G0586500 PROTEIN"/>
    <property type="match status" value="1"/>
</dbReference>
<dbReference type="CDD" id="cd14066">
    <property type="entry name" value="STKc_IRAK"/>
    <property type="match status" value="1"/>
</dbReference>
<feature type="domain" description="Protein kinase" evidence="14">
    <location>
        <begin position="482"/>
        <end position="758"/>
    </location>
</feature>
<keyword evidence="10 13" id="KW-0472">Membrane</keyword>
<dbReference type="InterPro" id="IPR001245">
    <property type="entry name" value="Ser-Thr/Tyr_kinase_cat_dom"/>
</dbReference>
<feature type="transmembrane region" description="Helical" evidence="13">
    <location>
        <begin position="401"/>
        <end position="423"/>
    </location>
</feature>
<evidence type="ECO:0000256" key="9">
    <source>
        <dbReference type="ARBA" id="ARBA00022989"/>
    </source>
</evidence>
<dbReference type="FunFam" id="2.60.120.430:FF:000003">
    <property type="entry name" value="FERONIA receptor-like kinase"/>
    <property type="match status" value="1"/>
</dbReference>
<dbReference type="PROSITE" id="PS00108">
    <property type="entry name" value="PROTEIN_KINASE_ST"/>
    <property type="match status" value="1"/>
</dbReference>
<evidence type="ECO:0000256" key="12">
    <source>
        <dbReference type="PROSITE-ProRule" id="PRU10141"/>
    </source>
</evidence>
<keyword evidence="6 12" id="KW-0547">Nucleotide-binding</keyword>
<evidence type="ECO:0000259" key="14">
    <source>
        <dbReference type="PROSITE" id="PS50011"/>
    </source>
</evidence>
<dbReference type="GO" id="GO:0005524">
    <property type="term" value="F:ATP binding"/>
    <property type="evidence" value="ECO:0007669"/>
    <property type="project" value="UniProtKB-UniRule"/>
</dbReference>
<evidence type="ECO:0000313" key="16">
    <source>
        <dbReference type="Proteomes" id="UP000015453"/>
    </source>
</evidence>
<dbReference type="FunFam" id="2.60.120.430:FF:000007">
    <property type="entry name" value="FERONIA receptor-like kinase"/>
    <property type="match status" value="1"/>
</dbReference>
<comment type="subcellular location">
    <subcellularLocation>
        <location evidence="1">Membrane</location>
        <topology evidence="1">Single-pass type I membrane protein</topology>
    </subcellularLocation>
</comment>
<evidence type="ECO:0000256" key="13">
    <source>
        <dbReference type="SAM" id="Phobius"/>
    </source>
</evidence>
<accession>S8EIU2</accession>
<dbReference type="PANTHER" id="PTHR34590">
    <property type="entry name" value="OS03G0124300 PROTEIN-RELATED"/>
    <property type="match status" value="1"/>
</dbReference>
<evidence type="ECO:0000256" key="4">
    <source>
        <dbReference type="ARBA" id="ARBA00022692"/>
    </source>
</evidence>
<sequence>GDSSFAVACGATGSAVDSEGRKWTSDENFLSSRDDSLTVTSQIRDPSLPSAVPYMTARIFRSRATYTFPVVDRDSPQHWIRLHFYPSLYESFDSSASFFSVSAAGFVLLRNFSAYLAAESLRQAYVVREFAVTAAPESGGMRRSLSLTFASSEAVPNSFAFVNGIEVVPVPPEIFRSSSAAGSSSAMQTMYRLNVGGPYVPQSADSGGLTRTWHDDSPYVSGAAVGVTSEADDAVTISHRSEESRSIAPLGVHRTARSMGPNATENRSYNLTWLFPVDVDFTYLVRLHFCEYQFSGVNQRVFNVYIDDRTAEKAADIIAWSGGRGVPVYRDYAVSGHHHLRLALHPEVEAKPEHYDSLLNGVEIFKLNDGKRNLAGPNPVTATGDGKTVSSPSKTDIKPTIIGSVLGSIAGIGLFLGIIILSVKHKQKKTSENASNLRLPIYGNQSRTSETTAKAVGRTTTSLDGLCRHFSLPEIKRATDDFRESLVIGIGAYGKVYKGFIDGDTTAVAVKRANPSSEQGIREFLNEIELLSKLRHRHLVSLIGACNEDDEMILVYDYMANGTLRQHLHGNDGTNPPLSWMQRLRICSGASNGIHYLHTGAKFTVIHRDVKSTNILLDEKWVAKVSDFGLSKTGHGLNQTHVSTVVRGSFGYLDPEYFRRQQLSYKSDVYSFGVVLFEVLCGRPVLNPSLPKEQISLANWALLNYGTGNLDAIIDPRIKGEIRPECLKNFAETAVKCLSDHGPDRPSMGEVLWNLEYCIQLQNNPGQDKTAA</sequence>
<keyword evidence="4 13" id="KW-0812">Transmembrane</keyword>
<dbReference type="GO" id="GO:0016020">
    <property type="term" value="C:membrane"/>
    <property type="evidence" value="ECO:0007669"/>
    <property type="project" value="UniProtKB-SubCell"/>
</dbReference>